<name>A0A1M5AFM1_9FLAO</name>
<sequence>MKTNYFKLSLIGILFLGLIGLQYACESSTFEEASGIVTNPSYNKNVKPIMTNNCTGCHNGVDEFSLLTYEDVKDNTQNGNLLCRIKGTACGEIMPPTGKMNTTRIAIIENWAANNYPLD</sequence>
<accession>A0A1M5AFM1</accession>
<evidence type="ECO:0008006" key="3">
    <source>
        <dbReference type="Google" id="ProtNLM"/>
    </source>
</evidence>
<proteinExistence type="predicted"/>
<dbReference type="OrthoDB" id="9786191at2"/>
<evidence type="ECO:0000313" key="1">
    <source>
        <dbReference type="EMBL" id="SHF28672.1"/>
    </source>
</evidence>
<protein>
    <recommendedName>
        <fullName evidence="3">Cytochrome c domain-containing protein</fullName>
    </recommendedName>
</protein>
<dbReference type="AlphaFoldDB" id="A0A1M5AFM1"/>
<dbReference type="STRING" id="1124188.SAMN05444377_10639"/>
<gene>
    <name evidence="1" type="ORF">SAMN05444377_10639</name>
</gene>
<organism evidence="1 2">
    <name type="scientific">Flavobacterium fontis</name>
    <dbReference type="NCBI Taxonomy" id="1124188"/>
    <lineage>
        <taxon>Bacteria</taxon>
        <taxon>Pseudomonadati</taxon>
        <taxon>Bacteroidota</taxon>
        <taxon>Flavobacteriia</taxon>
        <taxon>Flavobacteriales</taxon>
        <taxon>Flavobacteriaceae</taxon>
        <taxon>Flavobacterium</taxon>
    </lineage>
</organism>
<dbReference type="EMBL" id="FQVQ01000006">
    <property type="protein sequence ID" value="SHF28672.1"/>
    <property type="molecule type" value="Genomic_DNA"/>
</dbReference>
<evidence type="ECO:0000313" key="2">
    <source>
        <dbReference type="Proteomes" id="UP000184147"/>
    </source>
</evidence>
<keyword evidence="2" id="KW-1185">Reference proteome</keyword>
<reference evidence="1 2" key="1">
    <citation type="submission" date="2016-11" db="EMBL/GenBank/DDBJ databases">
        <authorList>
            <person name="Jaros S."/>
            <person name="Januszkiewicz K."/>
            <person name="Wedrychowicz H."/>
        </authorList>
    </citation>
    <scope>NUCLEOTIDE SEQUENCE [LARGE SCALE GENOMIC DNA]</scope>
    <source>
        <strain evidence="1 2">DSM 25660</strain>
    </source>
</reference>
<dbReference type="Proteomes" id="UP000184147">
    <property type="component" value="Unassembled WGS sequence"/>
</dbReference>
<dbReference type="RefSeq" id="WP_073362782.1">
    <property type="nucleotide sequence ID" value="NZ_FQVQ01000006.1"/>
</dbReference>